<dbReference type="InterPro" id="IPR017731">
    <property type="entry name" value="TssM1-like"/>
</dbReference>
<evidence type="ECO:0000259" key="2">
    <source>
        <dbReference type="Pfam" id="PF06744"/>
    </source>
</evidence>
<accession>A0ABT5QIK9</accession>
<evidence type="ECO:0000313" key="7">
    <source>
        <dbReference type="Proteomes" id="UP001149821"/>
    </source>
</evidence>
<evidence type="ECO:0000259" key="4">
    <source>
        <dbReference type="Pfam" id="PF14331"/>
    </source>
</evidence>
<reference evidence="6" key="1">
    <citation type="submission" date="2021-12" db="EMBL/GenBank/DDBJ databases">
        <title>Enterovibrio ZSDZ35 sp. nov. and Enterovibrio ZSDZ42 sp. nov., isolated from coastal seawater in Qingdao.</title>
        <authorList>
            <person name="Zhang P."/>
        </authorList>
    </citation>
    <scope>NUCLEOTIDE SEQUENCE</scope>
    <source>
        <strain evidence="6">ZSDZ35</strain>
    </source>
</reference>
<keyword evidence="1" id="KW-1133">Transmembrane helix</keyword>
<dbReference type="SUPFAM" id="SSF52540">
    <property type="entry name" value="P-loop containing nucleoside triphosphate hydrolases"/>
    <property type="match status" value="1"/>
</dbReference>
<dbReference type="Gene3D" id="3.40.50.300">
    <property type="entry name" value="P-loop containing nucleotide triphosphate hydrolases"/>
    <property type="match status" value="1"/>
</dbReference>
<dbReference type="Pfam" id="PF14331">
    <property type="entry name" value="IcmF-related_N"/>
    <property type="match status" value="1"/>
</dbReference>
<dbReference type="NCBIfam" id="TIGR03348">
    <property type="entry name" value="VI_IcmF"/>
    <property type="match status" value="1"/>
</dbReference>
<feature type="domain" description="Type VI secretion system component TssM1 N-terminal" evidence="4">
    <location>
        <begin position="203"/>
        <end position="461"/>
    </location>
</feature>
<dbReference type="PANTHER" id="PTHR36153:SF5">
    <property type="entry name" value="EXPORTED PROTEIN"/>
    <property type="match status" value="1"/>
</dbReference>
<feature type="transmembrane region" description="Helical" evidence="1">
    <location>
        <begin position="455"/>
        <end position="474"/>
    </location>
</feature>
<dbReference type="InterPro" id="IPR027417">
    <property type="entry name" value="P-loop_NTPase"/>
</dbReference>
<dbReference type="Proteomes" id="UP001149821">
    <property type="component" value="Unassembled WGS sequence"/>
</dbReference>
<dbReference type="InterPro" id="IPR010623">
    <property type="entry name" value="IcmF_C"/>
</dbReference>
<feature type="domain" description="Type VI secretion system IcmF C-terminal" evidence="2">
    <location>
        <begin position="1054"/>
        <end position="1160"/>
    </location>
</feature>
<keyword evidence="1" id="KW-0472">Membrane</keyword>
<feature type="transmembrane region" description="Helical" evidence="1">
    <location>
        <begin position="20"/>
        <end position="38"/>
    </location>
</feature>
<feature type="domain" description="Type VI secretion system component TssM1 helical" evidence="5">
    <location>
        <begin position="953"/>
        <end position="1012"/>
    </location>
</feature>
<gene>
    <name evidence="6" type="primary">tssM</name>
    <name evidence="6" type="ORF">LRP49_04790</name>
</gene>
<dbReference type="InterPro" id="IPR053156">
    <property type="entry name" value="T6SS_TssM-like"/>
</dbReference>
<evidence type="ECO:0000313" key="6">
    <source>
        <dbReference type="EMBL" id="MDD1780513.1"/>
    </source>
</evidence>
<organism evidence="6 7">
    <name type="scientific">Enterovibrio qingdaonensis</name>
    <dbReference type="NCBI Taxonomy" id="2899818"/>
    <lineage>
        <taxon>Bacteria</taxon>
        <taxon>Pseudomonadati</taxon>
        <taxon>Pseudomonadota</taxon>
        <taxon>Gammaproteobacteria</taxon>
        <taxon>Vibrionales</taxon>
        <taxon>Vibrionaceae</taxon>
        <taxon>Enterovibrio</taxon>
    </lineage>
</organism>
<dbReference type="Pfam" id="PF06744">
    <property type="entry name" value="IcmF_C"/>
    <property type="match status" value="1"/>
</dbReference>
<evidence type="ECO:0000256" key="1">
    <source>
        <dbReference type="SAM" id="Phobius"/>
    </source>
</evidence>
<proteinExistence type="predicted"/>
<dbReference type="InterPro" id="IPR025743">
    <property type="entry name" value="TssM1_N"/>
</dbReference>
<protein>
    <submittedName>
        <fullName evidence="6">Type VI secretion system membrane subunit TssM</fullName>
    </submittedName>
</protein>
<keyword evidence="1" id="KW-0812">Transmembrane</keyword>
<feature type="transmembrane region" description="Helical" evidence="1">
    <location>
        <begin position="53"/>
        <end position="73"/>
    </location>
</feature>
<dbReference type="CDD" id="cd00882">
    <property type="entry name" value="Ras_like_GTPase"/>
    <property type="match status" value="1"/>
</dbReference>
<evidence type="ECO:0000259" key="3">
    <source>
        <dbReference type="Pfam" id="PF06761"/>
    </source>
</evidence>
<dbReference type="RefSeq" id="WP_274140584.1">
    <property type="nucleotide sequence ID" value="NZ_JAJUBB010000002.1"/>
</dbReference>
<dbReference type="InterPro" id="IPR009612">
    <property type="entry name" value="IcmF-rel"/>
</dbReference>
<dbReference type="Pfam" id="PF21070">
    <property type="entry name" value="IcmF_helical"/>
    <property type="match status" value="1"/>
</dbReference>
<keyword evidence="7" id="KW-1185">Reference proteome</keyword>
<dbReference type="PANTHER" id="PTHR36153">
    <property type="entry name" value="INNER MEMBRANE PROTEIN-RELATED"/>
    <property type="match status" value="1"/>
</dbReference>
<evidence type="ECO:0000259" key="5">
    <source>
        <dbReference type="Pfam" id="PF21070"/>
    </source>
</evidence>
<sequence>MFSKLRILFSAMLPSIRSSLPVLMVLVLIMLNVAIWWAGPWLTIRDTQPLHSVWARALASSIVILFWLGIWGINQWRKLSVYQDRARREVEQQEDPIKRFEEQQDIELNRIVKSLKDSLGKKDHLYALPWYLLLGEENAGKTSLINRSGQDFGFSSALRANQETKSKNPFSFDWWVGEDAVLIDPAGELITQRITDADGHGEMEQRLWTHFLNWLNKTRNRRPLNGIVVTVDIAKLASASVSERKAHAAILRTRLNELMNTLSNRPPVYVSLTKLDLLYGFAPFFSGLKQKEREEALGFTFSFNDKDTDNQWLEEFDRSYSALVQDFEHLLPTAFIQSADAEQRTAIYSFYRQMAGLQDVLAQFLKSTFSADQFSTPPVLRGLYFTSVYQQGVPVNAFVDSAARRYQLSQVVNSAQNATNSTTYFTKRLFNDVFYPEAGLALDSNTSQKSYRRSLGLTVFACSIFSVLLISSWHKYYESNVKHSAIALAKVQEFDRVTKASGYPATGEGLLAQLNLVREAQALMDETDNRKVLLSGFGLHQGNKIGVELDKTYQDLVETRYLPALLRVLAFDIADASTDEKTLTALRVFRMLTDGSGRHGDVVKTYFATMWQEKYEGERETQDSLMNHLQYALVKTDLSAKRLAGNTRAKRSLAPYDDLVKSTQQYLLNIPLEQRVYMGLKKEAALVLGSPINLSSAIGPVFDVVFTLKNPNREGVDIPKFLSHDGFEQFFMPKLETLTDMALVDTWVLGLAKSTDFSEQDRRALQEKIRNQYVADYSNSWRKAISNLDVRYFEDIYDAVWVLESVVGNHQPLHRLLEEVTENTDLFPELPENDDARDELLKSSEYRVAAMVDGQFTRLNDLASVQQGDPIYFNESVEAVSQLLAYMRRLTDAQHVGKAALEATKSRLMLNDTDPIYVLQQVSDGLPPPYNTMLHTLAQESWLVIQKEALTYLEEKWDEEVYEEFASKLASRYPFNQRSKKDVALEDFESFFAPDGTLSQFYNNDLSPLINNASSLDIQSDDGVIGKAFVKQFESAKTIQRAFFNRKGVLDVAFSIEPVELSPNQRRSVINVDGQYVEYSHGPRKNIELIWPNTLRSEAVSRVTLVPISINQSPRSVSVKGPWSFFRLLDSAEVVSSSATSVDYVFNIDNGNVKYRLHSEEDSNPFTMAMFKNFKLSKAVY</sequence>
<dbReference type="EMBL" id="JAJUBB010000002">
    <property type="protein sequence ID" value="MDD1780513.1"/>
    <property type="molecule type" value="Genomic_DNA"/>
</dbReference>
<dbReference type="InterPro" id="IPR048677">
    <property type="entry name" value="TssM1_hel"/>
</dbReference>
<dbReference type="Pfam" id="PF06761">
    <property type="entry name" value="IcmF-related"/>
    <property type="match status" value="1"/>
</dbReference>
<feature type="domain" description="IcmF-related" evidence="3">
    <location>
        <begin position="511"/>
        <end position="825"/>
    </location>
</feature>
<name>A0ABT5QIK9_9GAMM</name>
<comment type="caution">
    <text evidence="6">The sequence shown here is derived from an EMBL/GenBank/DDBJ whole genome shotgun (WGS) entry which is preliminary data.</text>
</comment>